<accession>A0A644TUS9</accession>
<keyword evidence="2" id="KW-0663">Pyridoxal phosphate</keyword>
<proteinExistence type="predicted"/>
<evidence type="ECO:0000256" key="1">
    <source>
        <dbReference type="ARBA" id="ARBA00001933"/>
    </source>
</evidence>
<dbReference type="GO" id="GO:0030170">
    <property type="term" value="F:pyridoxal phosphate binding"/>
    <property type="evidence" value="ECO:0007669"/>
    <property type="project" value="InterPro"/>
</dbReference>
<name>A0A644TUS9_9ZZZZ</name>
<gene>
    <name evidence="3" type="primary">kat_1</name>
    <name evidence="3" type="ORF">SDC9_16484</name>
</gene>
<dbReference type="Pfam" id="PF00202">
    <property type="entry name" value="Aminotran_3"/>
    <property type="match status" value="1"/>
</dbReference>
<keyword evidence="3" id="KW-0808">Transferase</keyword>
<dbReference type="NCBIfam" id="NF004856">
    <property type="entry name" value="PRK06209.1"/>
    <property type="match status" value="1"/>
</dbReference>
<dbReference type="Gene3D" id="3.40.640.10">
    <property type="entry name" value="Type I PLP-dependent aspartate aminotransferase-like (Major domain)"/>
    <property type="match status" value="1"/>
</dbReference>
<reference evidence="3" key="1">
    <citation type="submission" date="2019-08" db="EMBL/GenBank/DDBJ databases">
        <authorList>
            <person name="Kucharzyk K."/>
            <person name="Murdoch R.W."/>
            <person name="Higgins S."/>
            <person name="Loffler F."/>
        </authorList>
    </citation>
    <scope>NUCLEOTIDE SEQUENCE</scope>
</reference>
<evidence type="ECO:0000313" key="3">
    <source>
        <dbReference type="EMBL" id="MPL70723.1"/>
    </source>
</evidence>
<dbReference type="SUPFAM" id="SSF53383">
    <property type="entry name" value="PLP-dependent transferases"/>
    <property type="match status" value="1"/>
</dbReference>
<dbReference type="EMBL" id="VSSQ01000054">
    <property type="protein sequence ID" value="MPL70723.1"/>
    <property type="molecule type" value="Genomic_DNA"/>
</dbReference>
<protein>
    <submittedName>
        <fullName evidence="3">3-aminobutyryl-CoA aminotransferase</fullName>
        <ecNumber evidence="3">2.6.1.111</ecNumber>
    </submittedName>
</protein>
<organism evidence="3">
    <name type="scientific">bioreactor metagenome</name>
    <dbReference type="NCBI Taxonomy" id="1076179"/>
    <lineage>
        <taxon>unclassified sequences</taxon>
        <taxon>metagenomes</taxon>
        <taxon>ecological metagenomes</taxon>
    </lineage>
</organism>
<dbReference type="GO" id="GO:0008483">
    <property type="term" value="F:transaminase activity"/>
    <property type="evidence" value="ECO:0007669"/>
    <property type="project" value="UniProtKB-KW"/>
</dbReference>
<dbReference type="EC" id="2.6.1.111" evidence="3"/>
<dbReference type="PANTHER" id="PTHR43713:SF3">
    <property type="entry name" value="GLUTAMATE-1-SEMIALDEHYDE 2,1-AMINOMUTASE 1, CHLOROPLASTIC-RELATED"/>
    <property type="match status" value="1"/>
</dbReference>
<dbReference type="InterPro" id="IPR015421">
    <property type="entry name" value="PyrdxlP-dep_Trfase_major"/>
</dbReference>
<keyword evidence="3" id="KW-0032">Aminotransferase</keyword>
<comment type="caution">
    <text evidence="3">The sequence shown here is derived from an EMBL/GenBank/DDBJ whole genome shotgun (WGS) entry which is preliminary data.</text>
</comment>
<dbReference type="InterPro" id="IPR005814">
    <property type="entry name" value="Aminotrans_3"/>
</dbReference>
<dbReference type="PANTHER" id="PTHR43713">
    <property type="entry name" value="GLUTAMATE-1-SEMIALDEHYDE 2,1-AMINOMUTASE"/>
    <property type="match status" value="1"/>
</dbReference>
<sequence length="430" mass="47649">MNYNERLARVIPGGAHTYSRGADQFPENAPQILKKGKGAYVWDPEGRKYLDYGMALRAVTVGYAYEPIVLAAMEQAMYGNNLTRPSSIELEAAELFTSIIPWAEMVKFGKNGSLVTTAAVKIARAYNKKKYIALCAQHPFFSYDDWFIGATVLTRGVPDEISQLSLKFNYNDIASLEALFAQYPDEISCVILEPATTVGPQDDFLHKAKALCAKHRAVFILDEMLTGFRFHLQGASKYFGIEPDLCTFGKGMANGFSVAALAGKREFMELGGIDKEGMERTFLVSTTHGAEMCGLGAFVKTIDVYKELGVVEHLWSYGEKLISGMNAISKGLGIDKNFYVEGYACHPNYVTKDANGVASLELRTLFSQEMIKNGVLMPWIALSREHGDTELSMTLEAVSKSLEVYKKALENGISGYLKGRPIRPVFRKYN</sequence>
<dbReference type="InterPro" id="IPR015422">
    <property type="entry name" value="PyrdxlP-dep_Trfase_small"/>
</dbReference>
<dbReference type="AlphaFoldDB" id="A0A644TUS9"/>
<dbReference type="InterPro" id="IPR015424">
    <property type="entry name" value="PyrdxlP-dep_Trfase"/>
</dbReference>
<dbReference type="Gene3D" id="3.90.1150.10">
    <property type="entry name" value="Aspartate Aminotransferase, domain 1"/>
    <property type="match status" value="1"/>
</dbReference>
<evidence type="ECO:0000256" key="2">
    <source>
        <dbReference type="ARBA" id="ARBA00022898"/>
    </source>
</evidence>
<comment type="cofactor">
    <cofactor evidence="1">
        <name>pyridoxal 5'-phosphate</name>
        <dbReference type="ChEBI" id="CHEBI:597326"/>
    </cofactor>
</comment>